<dbReference type="Pfam" id="PF02837">
    <property type="entry name" value="Glyco_hydro_2_N"/>
    <property type="match status" value="1"/>
</dbReference>
<dbReference type="InterPro" id="IPR023230">
    <property type="entry name" value="Glyco_hydro_2_CS"/>
</dbReference>
<dbReference type="SUPFAM" id="SSF49785">
    <property type="entry name" value="Galactose-binding domain-like"/>
    <property type="match status" value="1"/>
</dbReference>
<evidence type="ECO:0000256" key="1">
    <source>
        <dbReference type="ARBA" id="ARBA00007401"/>
    </source>
</evidence>
<dbReference type="PROSITE" id="PS00608">
    <property type="entry name" value="GLYCOSYL_HYDROL_F2_2"/>
    <property type="match status" value="1"/>
</dbReference>
<dbReference type="GO" id="GO:0005975">
    <property type="term" value="P:carbohydrate metabolic process"/>
    <property type="evidence" value="ECO:0007669"/>
    <property type="project" value="InterPro"/>
</dbReference>
<dbReference type="GO" id="GO:0004553">
    <property type="term" value="F:hydrolase activity, hydrolyzing O-glycosyl compounds"/>
    <property type="evidence" value="ECO:0007669"/>
    <property type="project" value="InterPro"/>
</dbReference>
<gene>
    <name evidence="6" type="ORF">RU93_GL000546</name>
</gene>
<dbReference type="InterPro" id="IPR008979">
    <property type="entry name" value="Galactose-bd-like_sf"/>
</dbReference>
<proteinExistence type="inferred from homology"/>
<evidence type="ECO:0000313" key="6">
    <source>
        <dbReference type="EMBL" id="OJG09731.1"/>
    </source>
</evidence>
<name>A0A1L8QQE4_9ENTE</name>
<dbReference type="EMBL" id="JXKD01000013">
    <property type="protein sequence ID" value="OJG09731.1"/>
    <property type="molecule type" value="Genomic_DNA"/>
</dbReference>
<sequence length="748" mass="86186">MERKQRINDQWFFSDTYEKGREQETELSRFEAVQLPHNTVRLPYQYFDEKRYQKETCYFRKLQLNPSVRNVIRFEGVMAVAHVYLNGEYLMTHKGGYTPFEVELSTLQEENMVAVVVDSSERADVPPFGAAIDYLTYGGIYRDVFLIERQGMFIEDPFFITRNLHANTYQPQLQFQLETAGDLRVRLTGEDVQIDVDHVGVIGSNTVAFPEMTVAEWSPECPHLYELTIFEGTEVILYQTKVGFRRAEFTKDGFYLNGEPYPIIGLNRHQDYPYVGYAMPEEWQVEDVRVLKEELGLNMVRTSHYPQSPAFMAACDEQGLLVFEEIPGWQHIGDEEWQAVLLQNIEEMVLRDRNHPSIVLWGVRVNESDDHHDLYTKTNALCRRLDPTRQTGGVRYLEKSEFLEDVYTMNDFSYDGGDTARLKQEIEVATYDNVQVERRGLRTVEQVAGENVPYLVTEYAGHMYPTKRFDQEERLIEHAMRHAVVLNAAYENPHISGAVGWCAFDYHTHENFGSGDRICYHGVMDNFRVSKFAASVYASQQDPKQRPVMVPLTNWTRGDRNMAQSVPIYVFTNCDKIEVCYNGQSRGFYTREEGGKFAHLPYPPIVLKEFNFLWGEPFGPLEIIGYLEEEVVATKSYTNEPVIHDLEMTLSHHTLIQSDRWAAAKLTMKVVDQKGNLLPFLMGSVRIENHGGEVLGGNEVPLIGGSAVCWIRTLPEEMDEINITARYGSFEKHGIIHVIEQASNMTEK</sequence>
<evidence type="ECO:0000256" key="3">
    <source>
        <dbReference type="ARBA" id="ARBA00023295"/>
    </source>
</evidence>
<dbReference type="InterPro" id="IPR017853">
    <property type="entry name" value="GH"/>
</dbReference>
<dbReference type="InterPro" id="IPR013783">
    <property type="entry name" value="Ig-like_fold"/>
</dbReference>
<evidence type="ECO:0000313" key="7">
    <source>
        <dbReference type="Proteomes" id="UP000182149"/>
    </source>
</evidence>
<accession>A0A1L8QQE4</accession>
<dbReference type="AlphaFoldDB" id="A0A1L8QQE4"/>
<feature type="domain" description="Glycosyl hydrolases family 2 sugar binding" evidence="5">
    <location>
        <begin position="48"/>
        <end position="148"/>
    </location>
</feature>
<protein>
    <submittedName>
        <fullName evidence="6">Beta-D-galactosidase</fullName>
    </submittedName>
</protein>
<dbReference type="SUPFAM" id="SSF49303">
    <property type="entry name" value="beta-Galactosidase/glucuronidase domain"/>
    <property type="match status" value="1"/>
</dbReference>
<dbReference type="InterPro" id="IPR006103">
    <property type="entry name" value="Glyco_hydro_2_cat"/>
</dbReference>
<dbReference type="Gene3D" id="2.60.40.10">
    <property type="entry name" value="Immunoglobulins"/>
    <property type="match status" value="2"/>
</dbReference>
<dbReference type="PRINTS" id="PR00132">
    <property type="entry name" value="GLHYDRLASE2"/>
</dbReference>
<reference evidence="6 7" key="1">
    <citation type="submission" date="2014-12" db="EMBL/GenBank/DDBJ databases">
        <title>Draft genome sequences of 29 type strains of Enterococci.</title>
        <authorList>
            <person name="Zhong Z."/>
            <person name="Sun Z."/>
            <person name="Liu W."/>
            <person name="Zhang W."/>
            <person name="Zhang H."/>
        </authorList>
    </citation>
    <scope>NUCLEOTIDE SEQUENCE [LARGE SCALE GENOMIC DNA]</scope>
    <source>
        <strain evidence="6 7">DSM 17690</strain>
    </source>
</reference>
<organism evidence="6 7">
    <name type="scientific">Enterococcus aquimarinus</name>
    <dbReference type="NCBI Taxonomy" id="328396"/>
    <lineage>
        <taxon>Bacteria</taxon>
        <taxon>Bacillati</taxon>
        <taxon>Bacillota</taxon>
        <taxon>Bacilli</taxon>
        <taxon>Lactobacillales</taxon>
        <taxon>Enterococcaceae</taxon>
        <taxon>Enterococcus</taxon>
    </lineage>
</organism>
<dbReference type="InterPro" id="IPR051913">
    <property type="entry name" value="GH2_Domain-Containing"/>
</dbReference>
<dbReference type="Gene3D" id="3.20.20.80">
    <property type="entry name" value="Glycosidases"/>
    <property type="match status" value="1"/>
</dbReference>
<keyword evidence="2" id="KW-0378">Hydrolase</keyword>
<comment type="similarity">
    <text evidence="1">Belongs to the glycosyl hydrolase 2 family.</text>
</comment>
<feature type="domain" description="Glycoside hydrolase family 2 catalytic" evidence="4">
    <location>
        <begin position="250"/>
        <end position="511"/>
    </location>
</feature>
<evidence type="ECO:0000259" key="5">
    <source>
        <dbReference type="Pfam" id="PF02837"/>
    </source>
</evidence>
<dbReference type="PANTHER" id="PTHR42732">
    <property type="entry name" value="BETA-GALACTOSIDASE"/>
    <property type="match status" value="1"/>
</dbReference>
<dbReference type="Pfam" id="PF02836">
    <property type="entry name" value="Glyco_hydro_2_C"/>
    <property type="match status" value="1"/>
</dbReference>
<dbReference type="InterPro" id="IPR006104">
    <property type="entry name" value="Glyco_hydro_2_N"/>
</dbReference>
<evidence type="ECO:0000259" key="4">
    <source>
        <dbReference type="Pfam" id="PF02836"/>
    </source>
</evidence>
<keyword evidence="7" id="KW-1185">Reference proteome</keyword>
<dbReference type="OrthoDB" id="9762066at2"/>
<dbReference type="SUPFAM" id="SSF51445">
    <property type="entry name" value="(Trans)glycosidases"/>
    <property type="match status" value="1"/>
</dbReference>
<dbReference type="STRING" id="328396.RU93_GL000546"/>
<dbReference type="RefSeq" id="WP_071875253.1">
    <property type="nucleotide sequence ID" value="NZ_JBHSHF010000022.1"/>
</dbReference>
<evidence type="ECO:0000256" key="2">
    <source>
        <dbReference type="ARBA" id="ARBA00022801"/>
    </source>
</evidence>
<keyword evidence="3" id="KW-0326">Glycosidase</keyword>
<dbReference type="PANTHER" id="PTHR42732:SF1">
    <property type="entry name" value="BETA-MANNOSIDASE"/>
    <property type="match status" value="1"/>
</dbReference>
<dbReference type="Proteomes" id="UP000182149">
    <property type="component" value="Unassembled WGS sequence"/>
</dbReference>
<comment type="caution">
    <text evidence="6">The sequence shown here is derived from an EMBL/GenBank/DDBJ whole genome shotgun (WGS) entry which is preliminary data.</text>
</comment>
<dbReference type="InterPro" id="IPR006101">
    <property type="entry name" value="Glyco_hydro_2"/>
</dbReference>
<dbReference type="InterPro" id="IPR036156">
    <property type="entry name" value="Beta-gal/glucu_dom_sf"/>
</dbReference>
<dbReference type="PROSITE" id="PS00719">
    <property type="entry name" value="GLYCOSYL_HYDROL_F2_1"/>
    <property type="match status" value="1"/>
</dbReference>
<dbReference type="Gene3D" id="2.60.120.260">
    <property type="entry name" value="Galactose-binding domain-like"/>
    <property type="match status" value="1"/>
</dbReference>
<dbReference type="InterPro" id="IPR023232">
    <property type="entry name" value="Glyco_hydro_2_AS"/>
</dbReference>